<name>A0A9Q3PMB8_9BASI</name>
<dbReference type="Proteomes" id="UP000765509">
    <property type="component" value="Unassembled WGS sequence"/>
</dbReference>
<evidence type="ECO:0000313" key="2">
    <source>
        <dbReference type="Proteomes" id="UP000765509"/>
    </source>
</evidence>
<dbReference type="AlphaFoldDB" id="A0A9Q3PMB8"/>
<evidence type="ECO:0000313" key="1">
    <source>
        <dbReference type="EMBL" id="MBW0566375.1"/>
    </source>
</evidence>
<gene>
    <name evidence="1" type="ORF">O181_106090</name>
</gene>
<organism evidence="1 2">
    <name type="scientific">Austropuccinia psidii MF-1</name>
    <dbReference type="NCBI Taxonomy" id="1389203"/>
    <lineage>
        <taxon>Eukaryota</taxon>
        <taxon>Fungi</taxon>
        <taxon>Dikarya</taxon>
        <taxon>Basidiomycota</taxon>
        <taxon>Pucciniomycotina</taxon>
        <taxon>Pucciniomycetes</taxon>
        <taxon>Pucciniales</taxon>
        <taxon>Sphaerophragmiaceae</taxon>
        <taxon>Austropuccinia</taxon>
    </lineage>
</organism>
<sequence>MDDLISYTKRPVNGAWTNFKASLVDARIVDAPFLAEELLQTLNHLSPRSDQALVAVLEFFQKISDSTTPTALFPHDHPDRSKVTPDSSGLRYVFNRLLGTVTTPLYSHV</sequence>
<keyword evidence="2" id="KW-1185">Reference proteome</keyword>
<accession>A0A9Q3PMB8</accession>
<dbReference type="EMBL" id="AVOT02079002">
    <property type="protein sequence ID" value="MBW0566375.1"/>
    <property type="molecule type" value="Genomic_DNA"/>
</dbReference>
<comment type="caution">
    <text evidence="1">The sequence shown here is derived from an EMBL/GenBank/DDBJ whole genome shotgun (WGS) entry which is preliminary data.</text>
</comment>
<proteinExistence type="predicted"/>
<protein>
    <submittedName>
        <fullName evidence="1">Uncharacterized protein</fullName>
    </submittedName>
</protein>
<reference evidence="1" key="1">
    <citation type="submission" date="2021-03" db="EMBL/GenBank/DDBJ databases">
        <title>Draft genome sequence of rust myrtle Austropuccinia psidii MF-1, a brazilian biotype.</title>
        <authorList>
            <person name="Quecine M.C."/>
            <person name="Pachon D.M.R."/>
            <person name="Bonatelli M.L."/>
            <person name="Correr F.H."/>
            <person name="Franceschini L.M."/>
            <person name="Leite T.F."/>
            <person name="Margarido G.R.A."/>
            <person name="Almeida C.A."/>
            <person name="Ferrarezi J.A."/>
            <person name="Labate C.A."/>
        </authorList>
    </citation>
    <scope>NUCLEOTIDE SEQUENCE</scope>
    <source>
        <strain evidence="1">MF-1</strain>
    </source>
</reference>